<evidence type="ECO:0000313" key="3">
    <source>
        <dbReference type="Proteomes" id="UP000701853"/>
    </source>
</evidence>
<dbReference type="AlphaFoldDB" id="A0A8J5Y488"/>
<dbReference type="PANTHER" id="PTHR47481:SF30">
    <property type="entry name" value="CCHC-TYPE DOMAIN-CONTAINING PROTEIN"/>
    <property type="match status" value="1"/>
</dbReference>
<evidence type="ECO:0008006" key="4">
    <source>
        <dbReference type="Google" id="ProtNLM"/>
    </source>
</evidence>
<accession>A0A8J5Y488</accession>
<evidence type="ECO:0000256" key="1">
    <source>
        <dbReference type="SAM" id="MobiDB-lite"/>
    </source>
</evidence>
<protein>
    <recommendedName>
        <fullName evidence="4">Retrovirus-related Pol polyprotein from transposon TNT 1-94</fullName>
    </recommendedName>
</protein>
<name>A0A8J5Y488_9ROSI</name>
<dbReference type="OrthoDB" id="1001754at2759"/>
<dbReference type="EMBL" id="JAHUZN010000010">
    <property type="protein sequence ID" value="KAG8482396.1"/>
    <property type="molecule type" value="Genomic_DNA"/>
</dbReference>
<dbReference type="Proteomes" id="UP000701853">
    <property type="component" value="Chromosome 10"/>
</dbReference>
<proteinExistence type="predicted"/>
<reference evidence="2 3" key="1">
    <citation type="journal article" date="2021" name="bioRxiv">
        <title>The Gossypium anomalum genome as a resource for cotton improvement and evolutionary analysis of hybrid incompatibility.</title>
        <authorList>
            <person name="Grover C.E."/>
            <person name="Yuan D."/>
            <person name="Arick M.A."/>
            <person name="Miller E.R."/>
            <person name="Hu G."/>
            <person name="Peterson D.G."/>
            <person name="Wendel J.F."/>
            <person name="Udall J.A."/>
        </authorList>
    </citation>
    <scope>NUCLEOTIDE SEQUENCE [LARGE SCALE GENOMIC DNA]</scope>
    <source>
        <strain evidence="2">JFW-Udall</strain>
        <tissue evidence="2">Leaf</tissue>
    </source>
</reference>
<feature type="compositionally biased region" description="Polar residues" evidence="1">
    <location>
        <begin position="198"/>
        <end position="207"/>
    </location>
</feature>
<evidence type="ECO:0000313" key="2">
    <source>
        <dbReference type="EMBL" id="KAG8482396.1"/>
    </source>
</evidence>
<comment type="caution">
    <text evidence="2">The sequence shown here is derived from an EMBL/GenBank/DDBJ whole genome shotgun (WGS) entry which is preliminary data.</text>
</comment>
<organism evidence="2 3">
    <name type="scientific">Gossypium anomalum</name>
    <dbReference type="NCBI Taxonomy" id="47600"/>
    <lineage>
        <taxon>Eukaryota</taxon>
        <taxon>Viridiplantae</taxon>
        <taxon>Streptophyta</taxon>
        <taxon>Embryophyta</taxon>
        <taxon>Tracheophyta</taxon>
        <taxon>Spermatophyta</taxon>
        <taxon>Magnoliopsida</taxon>
        <taxon>eudicotyledons</taxon>
        <taxon>Gunneridae</taxon>
        <taxon>Pentapetalae</taxon>
        <taxon>rosids</taxon>
        <taxon>malvids</taxon>
        <taxon>Malvales</taxon>
        <taxon>Malvaceae</taxon>
        <taxon>Malvoideae</taxon>
        <taxon>Gossypium</taxon>
    </lineage>
</organism>
<feature type="region of interest" description="Disordered" evidence="1">
    <location>
        <begin position="198"/>
        <end position="217"/>
    </location>
</feature>
<dbReference type="Pfam" id="PF14223">
    <property type="entry name" value="Retrotran_gag_2"/>
    <property type="match status" value="1"/>
</dbReference>
<dbReference type="PANTHER" id="PTHR47481">
    <property type="match status" value="1"/>
</dbReference>
<gene>
    <name evidence="2" type="ORF">CXB51_027349</name>
</gene>
<sequence length="414" mass="44978">MSRASSPSAVHSNTQTYKLQGFLDATAVPPPPLLPDADGVLQENPDFSRFEQQDSALASWLLSSVSQSILSHLIGKHTSAHIWNTIVNLYGSKTTSRLMYYRRALHSQCKGDLPMKEFLLKIKGYCDNLASCGEAISDREHVTAILNCLPPEYESVITIITASQVAYNAQAVTTILLDAEAHQQVSVFEVPSSANMVTHQPVDNTAPTPAYRSSSVARGRGRGRASGSWFQCQLCGKQEHLVDRCYYRFDTSYKSLGYRPSLSPQANICMVGCGSSVAPWVPPPAGFTPHPGWHFPSASAPTWLNSFVVNPSSPVSASSPVVSQPQALIATPETVSDNACTQILERRIILPILLLPWVTAPPTMVQCLVRDLKTGEVLLRGSVQHGLYKLHLQDSAPNVLTSDSAQCFLATSAM</sequence>
<keyword evidence="3" id="KW-1185">Reference proteome</keyword>